<reference evidence="7 8" key="1">
    <citation type="submission" date="2019-06" db="EMBL/GenBank/DDBJ databases">
        <title>Lysobacter alkalisoli sp. nov. isolated from saline-alkali soil.</title>
        <authorList>
            <person name="Sun J.-Q."/>
            <person name="Xu L."/>
        </authorList>
    </citation>
    <scope>NUCLEOTIDE SEQUENCE [LARGE SCALE GENOMIC DNA]</scope>
    <source>
        <strain evidence="7 8">SJ-36</strain>
    </source>
</reference>
<keyword evidence="2 5" id="KW-0812">Transmembrane</keyword>
<gene>
    <name evidence="7" type="ORF">FKV23_09275</name>
</gene>
<dbReference type="InterPro" id="IPR020846">
    <property type="entry name" value="MFS_dom"/>
</dbReference>
<dbReference type="Gene3D" id="1.20.1250.20">
    <property type="entry name" value="MFS general substrate transporter like domains"/>
    <property type="match status" value="1"/>
</dbReference>
<feature type="transmembrane region" description="Helical" evidence="5">
    <location>
        <begin position="59"/>
        <end position="81"/>
    </location>
</feature>
<comment type="subcellular location">
    <subcellularLocation>
        <location evidence="1">Membrane</location>
        <topology evidence="1">Multi-pass membrane protein</topology>
    </subcellularLocation>
</comment>
<dbReference type="EMBL" id="CP041242">
    <property type="protein sequence ID" value="QDH70264.1"/>
    <property type="molecule type" value="Genomic_DNA"/>
</dbReference>
<dbReference type="PANTHER" id="PTHR23501">
    <property type="entry name" value="MAJOR FACILITATOR SUPERFAMILY"/>
    <property type="match status" value="1"/>
</dbReference>
<dbReference type="GO" id="GO:0005886">
    <property type="term" value="C:plasma membrane"/>
    <property type="evidence" value="ECO:0007669"/>
    <property type="project" value="TreeGrafter"/>
</dbReference>
<keyword evidence="4 5" id="KW-0472">Membrane</keyword>
<feature type="transmembrane region" description="Helical" evidence="5">
    <location>
        <begin position="220"/>
        <end position="237"/>
    </location>
</feature>
<dbReference type="GO" id="GO:0022857">
    <property type="term" value="F:transmembrane transporter activity"/>
    <property type="evidence" value="ECO:0007669"/>
    <property type="project" value="InterPro"/>
</dbReference>
<organism evidence="7 8">
    <name type="scientific">Marilutibacter alkalisoli</name>
    <dbReference type="NCBI Taxonomy" id="2591633"/>
    <lineage>
        <taxon>Bacteria</taxon>
        <taxon>Pseudomonadati</taxon>
        <taxon>Pseudomonadota</taxon>
        <taxon>Gammaproteobacteria</taxon>
        <taxon>Lysobacterales</taxon>
        <taxon>Lysobacteraceae</taxon>
        <taxon>Marilutibacter</taxon>
    </lineage>
</organism>
<feature type="transmembrane region" description="Helical" evidence="5">
    <location>
        <begin position="405"/>
        <end position="428"/>
    </location>
</feature>
<evidence type="ECO:0000313" key="8">
    <source>
        <dbReference type="Proteomes" id="UP000317199"/>
    </source>
</evidence>
<protein>
    <submittedName>
        <fullName evidence="7">MFS transporter</fullName>
    </submittedName>
</protein>
<evidence type="ECO:0000313" key="7">
    <source>
        <dbReference type="EMBL" id="QDH70264.1"/>
    </source>
</evidence>
<dbReference type="RefSeq" id="WP_141623599.1">
    <property type="nucleotide sequence ID" value="NZ_CP041242.1"/>
</dbReference>
<dbReference type="InterPro" id="IPR036259">
    <property type="entry name" value="MFS_trans_sf"/>
</dbReference>
<dbReference type="OrthoDB" id="9807274at2"/>
<feature type="transmembrane region" description="Helical" evidence="5">
    <location>
        <begin position="434"/>
        <end position="454"/>
    </location>
</feature>
<feature type="transmembrane region" description="Helical" evidence="5">
    <location>
        <begin position="93"/>
        <end position="111"/>
    </location>
</feature>
<name>A0A514BSA0_9GAMM</name>
<evidence type="ECO:0000256" key="5">
    <source>
        <dbReference type="SAM" id="Phobius"/>
    </source>
</evidence>
<accession>A0A514BSA0</accession>
<feature type="transmembrane region" description="Helical" evidence="5">
    <location>
        <begin position="117"/>
        <end position="138"/>
    </location>
</feature>
<evidence type="ECO:0000256" key="2">
    <source>
        <dbReference type="ARBA" id="ARBA00022692"/>
    </source>
</evidence>
<feature type="transmembrane region" description="Helical" evidence="5">
    <location>
        <begin position="243"/>
        <end position="263"/>
    </location>
</feature>
<dbReference type="SUPFAM" id="SSF103473">
    <property type="entry name" value="MFS general substrate transporter"/>
    <property type="match status" value="1"/>
</dbReference>
<feature type="transmembrane region" description="Helical" evidence="5">
    <location>
        <begin position="178"/>
        <end position="200"/>
    </location>
</feature>
<dbReference type="PANTHER" id="PTHR23501:SF154">
    <property type="entry name" value="MULTIDRUG-EFFLUX TRANSPORTER RV1634-RELATED"/>
    <property type="match status" value="1"/>
</dbReference>
<evidence type="ECO:0000256" key="1">
    <source>
        <dbReference type="ARBA" id="ARBA00004141"/>
    </source>
</evidence>
<evidence type="ECO:0000256" key="3">
    <source>
        <dbReference type="ARBA" id="ARBA00022989"/>
    </source>
</evidence>
<sequence>MSTTLATSHTDPAARPDGLLSPRYRTMTVAIVMLEALYAFEALGVATAMPTIATALDGLSMYAMAFGTTLAASVIGLVAGGQWSDARGAHPPLRAGIVAFVLGLLAAGLATDMRVFILGRAAQGLGGGLLSVALYIVVAQAYPKALHARMFAAFSAAWVVPAMVGPALSGLIVEHLHWRLVFLAVAAGTVMVAPLVLGPVRIAGSDNTARATTTSLWPRLAWAAIAAGGAMLLHPAARMGTTAGWMLCAFAILLLMLACRQLLPAGTLRLARGLPTVVALRGLASAAFFGTEALLPLMLSREHGFAPAQAGMALTLGAIGWSLGSWLRSRLDGCEPVRLMQAGLALLVTGTAATATAAWADMPVAIALCGWVAAGLGMGLTRPTLAVLTLELAPDGRQGDSASALQLFDALFTATVLAVSGSLLAARLTTAPTLAYASILGVSGLLALAALAAAGRARPVT</sequence>
<keyword evidence="8" id="KW-1185">Reference proteome</keyword>
<dbReference type="Proteomes" id="UP000317199">
    <property type="component" value="Chromosome"/>
</dbReference>
<dbReference type="PROSITE" id="PS50850">
    <property type="entry name" value="MFS"/>
    <property type="match status" value="1"/>
</dbReference>
<proteinExistence type="predicted"/>
<keyword evidence="3 5" id="KW-1133">Transmembrane helix</keyword>
<feature type="transmembrane region" description="Helical" evidence="5">
    <location>
        <begin position="365"/>
        <end position="393"/>
    </location>
</feature>
<evidence type="ECO:0000256" key="4">
    <source>
        <dbReference type="ARBA" id="ARBA00023136"/>
    </source>
</evidence>
<dbReference type="InterPro" id="IPR011701">
    <property type="entry name" value="MFS"/>
</dbReference>
<dbReference type="Pfam" id="PF07690">
    <property type="entry name" value="MFS_1"/>
    <property type="match status" value="1"/>
</dbReference>
<dbReference type="KEGG" id="lyj:FKV23_09275"/>
<dbReference type="Gene3D" id="1.20.1720.10">
    <property type="entry name" value="Multidrug resistance protein D"/>
    <property type="match status" value="1"/>
</dbReference>
<feature type="transmembrane region" description="Helical" evidence="5">
    <location>
        <begin position="150"/>
        <end position="172"/>
    </location>
</feature>
<feature type="transmembrane region" description="Helical" evidence="5">
    <location>
        <begin position="29"/>
        <end position="53"/>
    </location>
</feature>
<dbReference type="AlphaFoldDB" id="A0A514BSA0"/>
<feature type="transmembrane region" description="Helical" evidence="5">
    <location>
        <begin position="310"/>
        <end position="327"/>
    </location>
</feature>
<feature type="transmembrane region" description="Helical" evidence="5">
    <location>
        <begin position="270"/>
        <end position="290"/>
    </location>
</feature>
<evidence type="ECO:0000259" key="6">
    <source>
        <dbReference type="PROSITE" id="PS50850"/>
    </source>
</evidence>
<feature type="domain" description="Major facilitator superfamily (MFS) profile" evidence="6">
    <location>
        <begin position="27"/>
        <end position="456"/>
    </location>
</feature>
<feature type="transmembrane region" description="Helical" evidence="5">
    <location>
        <begin position="339"/>
        <end position="359"/>
    </location>
</feature>